<evidence type="ECO:0000313" key="20">
    <source>
        <dbReference type="RefSeq" id="XP_023945374.1"/>
    </source>
</evidence>
<keyword evidence="6 15" id="KW-0479">Metal-binding</keyword>
<dbReference type="SUPFAM" id="SSF47240">
    <property type="entry name" value="Ferritin-like"/>
    <property type="match status" value="1"/>
</dbReference>
<accession>A0A6J1NEP4</accession>
<keyword evidence="4 16" id="KW-0409">Iron storage</keyword>
<evidence type="ECO:0000256" key="1">
    <source>
        <dbReference type="ARBA" id="ARBA00004555"/>
    </source>
</evidence>
<evidence type="ECO:0000256" key="12">
    <source>
        <dbReference type="ARBA" id="ARBA00047990"/>
    </source>
</evidence>
<feature type="chain" id="PRO_5044639060" description="Ferritin" evidence="17">
    <location>
        <begin position="21"/>
        <end position="214"/>
    </location>
</feature>
<evidence type="ECO:0000313" key="19">
    <source>
        <dbReference type="Proteomes" id="UP001652582"/>
    </source>
</evidence>
<dbReference type="PROSITE" id="PS50905">
    <property type="entry name" value="FERRITIN_LIKE"/>
    <property type="match status" value="1"/>
</dbReference>
<dbReference type="KEGG" id="bany:112051116"/>
<evidence type="ECO:0000256" key="8">
    <source>
        <dbReference type="ARBA" id="ARBA00023002"/>
    </source>
</evidence>
<dbReference type="GO" id="GO:0006879">
    <property type="term" value="P:intracellular iron ion homeostasis"/>
    <property type="evidence" value="ECO:0007669"/>
    <property type="project" value="UniProtKB-KW"/>
</dbReference>
<feature type="binding site" evidence="15">
    <location>
        <position position="90"/>
    </location>
    <ligand>
        <name>Fe cation</name>
        <dbReference type="ChEBI" id="CHEBI:24875"/>
        <label>1</label>
    </ligand>
</feature>
<evidence type="ECO:0000256" key="6">
    <source>
        <dbReference type="ARBA" id="ARBA00022723"/>
    </source>
</evidence>
<evidence type="ECO:0000256" key="3">
    <source>
        <dbReference type="ARBA" id="ARBA00007513"/>
    </source>
</evidence>
<dbReference type="Proteomes" id="UP001652582">
    <property type="component" value="Chromosome 26"/>
</dbReference>
<feature type="binding site" evidence="15">
    <location>
        <position position="87"/>
    </location>
    <ligand>
        <name>Fe cation</name>
        <dbReference type="ChEBI" id="CHEBI:24875"/>
        <label>1</label>
    </ligand>
</feature>
<evidence type="ECO:0000256" key="10">
    <source>
        <dbReference type="ARBA" id="ARBA00023034"/>
    </source>
</evidence>
<evidence type="ECO:0000256" key="11">
    <source>
        <dbReference type="ARBA" id="ARBA00023157"/>
    </source>
</evidence>
<feature type="binding site" evidence="15">
    <location>
        <position position="136"/>
    </location>
    <ligand>
        <name>Fe cation</name>
        <dbReference type="ChEBI" id="CHEBI:24875"/>
        <label>1</label>
    </ligand>
</feature>
<dbReference type="GO" id="GO:0005576">
    <property type="term" value="C:extracellular region"/>
    <property type="evidence" value="ECO:0007669"/>
    <property type="project" value="UniProtKB-SubCell"/>
</dbReference>
<dbReference type="InterPro" id="IPR012347">
    <property type="entry name" value="Ferritin-like"/>
</dbReference>
<keyword evidence="9 15" id="KW-0408">Iron</keyword>
<dbReference type="InterPro" id="IPR001519">
    <property type="entry name" value="Ferritin"/>
</dbReference>
<comment type="similarity">
    <text evidence="3 16">Belongs to the ferritin family.</text>
</comment>
<comment type="function">
    <text evidence="13">Stores iron in a soluble, non-toxic, readily available form. Important for iron homeostasis. Iron is taken up in the ferrous form and deposited as ferric hydroxides after oxidation. Ferritin is composed of a heavy (H) chain which is responsible for the oxidation and uptake of ferrous iron, and a light (L) chain which facilitates the nucleation of the ferrihydrite iron core.</text>
</comment>
<dbReference type="GO" id="GO:0005794">
    <property type="term" value="C:Golgi apparatus"/>
    <property type="evidence" value="ECO:0007669"/>
    <property type="project" value="UniProtKB-SubCell"/>
</dbReference>
<feature type="binding site" evidence="15">
    <location>
        <position position="176"/>
    </location>
    <ligand>
        <name>Fe cation</name>
        <dbReference type="ChEBI" id="CHEBI:24875"/>
        <label>1</label>
    </ligand>
</feature>
<dbReference type="GO" id="GO:0004322">
    <property type="term" value="F:ferroxidase activity"/>
    <property type="evidence" value="ECO:0007669"/>
    <property type="project" value="UniProtKB-EC"/>
</dbReference>
<dbReference type="GeneID" id="112051116"/>
<evidence type="ECO:0000256" key="16">
    <source>
        <dbReference type="RuleBase" id="RU361145"/>
    </source>
</evidence>
<keyword evidence="7 17" id="KW-0732">Signal</keyword>
<comment type="catalytic activity">
    <reaction evidence="12 16">
        <text>4 Fe(2+) + O2 + 4 H(+) = 4 Fe(3+) + 2 H2O</text>
        <dbReference type="Rhea" id="RHEA:11148"/>
        <dbReference type="ChEBI" id="CHEBI:15377"/>
        <dbReference type="ChEBI" id="CHEBI:15378"/>
        <dbReference type="ChEBI" id="CHEBI:15379"/>
        <dbReference type="ChEBI" id="CHEBI:29033"/>
        <dbReference type="ChEBI" id="CHEBI:29034"/>
        <dbReference type="EC" id="1.16.3.1"/>
    </reaction>
</comment>
<dbReference type="RefSeq" id="XP_023945375.1">
    <property type="nucleotide sequence ID" value="XM_024089607.1"/>
</dbReference>
<keyword evidence="19" id="KW-1185">Reference proteome</keyword>
<name>A0A6J1NEP4_BICAN</name>
<dbReference type="RefSeq" id="XP_023945374.1">
    <property type="nucleotide sequence ID" value="XM_024089606.1"/>
</dbReference>
<evidence type="ECO:0000256" key="17">
    <source>
        <dbReference type="SAM" id="SignalP"/>
    </source>
</evidence>
<evidence type="ECO:0000256" key="14">
    <source>
        <dbReference type="ARBA" id="ARBA00063343"/>
    </source>
</evidence>
<dbReference type="Pfam" id="PF00210">
    <property type="entry name" value="Ferritin"/>
    <property type="match status" value="1"/>
</dbReference>
<keyword evidence="5" id="KW-0964">Secreted</keyword>
<feature type="domain" description="Ferritin-like diiron" evidence="18">
    <location>
        <begin position="35"/>
        <end position="194"/>
    </location>
</feature>
<dbReference type="AlphaFoldDB" id="A0A6J1NEP4"/>
<dbReference type="GO" id="GO:0008198">
    <property type="term" value="F:ferrous iron binding"/>
    <property type="evidence" value="ECO:0007669"/>
    <property type="project" value="TreeGrafter"/>
</dbReference>
<reference evidence="20 21" key="1">
    <citation type="submission" date="2025-04" db="UniProtKB">
        <authorList>
            <consortium name="RefSeq"/>
        </authorList>
    </citation>
    <scope>IDENTIFICATION</scope>
</reference>
<dbReference type="InterPro" id="IPR009078">
    <property type="entry name" value="Ferritin-like_SF"/>
</dbReference>
<evidence type="ECO:0000256" key="2">
    <source>
        <dbReference type="ARBA" id="ARBA00004613"/>
    </source>
</evidence>
<dbReference type="EC" id="1.16.3.1" evidence="16"/>
<evidence type="ECO:0000256" key="5">
    <source>
        <dbReference type="ARBA" id="ARBA00022525"/>
    </source>
</evidence>
<dbReference type="CTD" id="46415"/>
<feature type="signal peptide" evidence="17">
    <location>
        <begin position="1"/>
        <end position="20"/>
    </location>
</feature>
<dbReference type="FunFam" id="1.20.1260.10:FF:000017">
    <property type="entry name" value="Ferritin"/>
    <property type="match status" value="1"/>
</dbReference>
<dbReference type="InterPro" id="IPR009040">
    <property type="entry name" value="Ferritin-like_diiron"/>
</dbReference>
<evidence type="ECO:0000256" key="13">
    <source>
        <dbReference type="ARBA" id="ARBA00055931"/>
    </source>
</evidence>
<feature type="binding site" evidence="15">
    <location>
        <position position="52"/>
    </location>
    <ligand>
        <name>Fe cation</name>
        <dbReference type="ChEBI" id="CHEBI:24875"/>
        <label>1</label>
    </ligand>
</feature>
<organism evidence="19 20">
    <name type="scientific">Bicyclus anynana</name>
    <name type="common">Squinting bush brown butterfly</name>
    <dbReference type="NCBI Taxonomy" id="110368"/>
    <lineage>
        <taxon>Eukaryota</taxon>
        <taxon>Metazoa</taxon>
        <taxon>Ecdysozoa</taxon>
        <taxon>Arthropoda</taxon>
        <taxon>Hexapoda</taxon>
        <taxon>Insecta</taxon>
        <taxon>Pterygota</taxon>
        <taxon>Neoptera</taxon>
        <taxon>Endopterygota</taxon>
        <taxon>Lepidoptera</taxon>
        <taxon>Glossata</taxon>
        <taxon>Ditrysia</taxon>
        <taxon>Papilionoidea</taxon>
        <taxon>Nymphalidae</taxon>
        <taxon>Satyrinae</taxon>
        <taxon>Satyrini</taxon>
        <taxon>Mycalesina</taxon>
        <taxon>Bicyclus</taxon>
    </lineage>
</organism>
<evidence type="ECO:0000256" key="9">
    <source>
        <dbReference type="ARBA" id="ARBA00023004"/>
    </source>
</evidence>
<dbReference type="CDD" id="cd01056">
    <property type="entry name" value="Euk_Ferritin"/>
    <property type="match status" value="1"/>
</dbReference>
<dbReference type="Gene3D" id="1.20.1260.10">
    <property type="match status" value="1"/>
</dbReference>
<evidence type="ECO:0000259" key="18">
    <source>
        <dbReference type="PROSITE" id="PS50905"/>
    </source>
</evidence>
<keyword evidence="8 16" id="KW-0560">Oxidoreductase</keyword>
<evidence type="ECO:0000313" key="21">
    <source>
        <dbReference type="RefSeq" id="XP_023945375.1"/>
    </source>
</evidence>
<gene>
    <name evidence="20 21" type="primary">LOC112051116</name>
</gene>
<proteinExistence type="inferred from homology"/>
<keyword evidence="11" id="KW-1015">Disulfide bond</keyword>
<dbReference type="InterPro" id="IPR008331">
    <property type="entry name" value="Ferritin_DPS_dom"/>
</dbReference>
<evidence type="ECO:0000256" key="4">
    <source>
        <dbReference type="ARBA" id="ARBA00022434"/>
    </source>
</evidence>
<dbReference type="PANTHER" id="PTHR11431:SF43">
    <property type="entry name" value="FERRITIN"/>
    <property type="match status" value="1"/>
</dbReference>
<dbReference type="OrthoDB" id="186462at2759"/>
<protein>
    <recommendedName>
        <fullName evidence="16">Ferritin</fullName>
        <ecNumber evidence="16">1.16.3.1</ecNumber>
    </recommendedName>
</protein>
<keyword evidence="10" id="KW-0333">Golgi apparatus</keyword>
<sequence>MKTFLLIVATVLAVCSSAFATQCNVNPVTIPKQWITMSQGCRGAVRKQVQMEVAASVQYLAMAAHFSKDSVNRPGFAKLFFEASSEEREHALKLIEYLLMRGELTTNVTSLITIRAPEHKYWSSGQAALEEALKMETEVTKAIRNVIVKCEQDREDNDNNDYHLVDYLTGEFLEEQYKGQRDIAGKASTLKKMMDRHSALGEFIFDKKLLGMDI</sequence>
<dbReference type="GO" id="GO:0008199">
    <property type="term" value="F:ferric iron binding"/>
    <property type="evidence" value="ECO:0007669"/>
    <property type="project" value="InterPro"/>
</dbReference>
<dbReference type="PANTHER" id="PTHR11431">
    <property type="entry name" value="FERRITIN"/>
    <property type="match status" value="1"/>
</dbReference>
<evidence type="ECO:0000256" key="7">
    <source>
        <dbReference type="ARBA" id="ARBA00022729"/>
    </source>
</evidence>
<comment type="subcellular location">
    <subcellularLocation>
        <location evidence="1">Golgi apparatus</location>
    </subcellularLocation>
    <subcellularLocation>
        <location evidence="2">Secreted</location>
    </subcellularLocation>
</comment>
<evidence type="ECO:0000256" key="15">
    <source>
        <dbReference type="PIRSR" id="PIRSR601519-1"/>
    </source>
</evidence>
<dbReference type="GO" id="GO:0006826">
    <property type="term" value="P:iron ion transport"/>
    <property type="evidence" value="ECO:0007669"/>
    <property type="project" value="InterPro"/>
</dbReference>
<comment type="subunit">
    <text evidence="14">Oligomer of 12 light (L) chains and 12 heavy (H) chains; L and H chains are disulfide-linked. The functional molecule forms a roughly spherical shell with a diameter of 12 nm and contains a central cavity into which the insoluble ferric iron core is deposited.</text>
</comment>